<reference evidence="2" key="1">
    <citation type="submission" date="2014-09" db="EMBL/GenBank/DDBJ databases">
        <authorList>
            <person name="Magalhaes I.L.F."/>
            <person name="Oliveira U."/>
            <person name="Santos F.R."/>
            <person name="Vidigal T.H.D.A."/>
            <person name="Brescovit A.D."/>
            <person name="Santos A.J."/>
        </authorList>
    </citation>
    <scope>NUCLEOTIDE SEQUENCE</scope>
    <source>
        <tissue evidence="2">Shoot tissue taken approximately 20 cm above the soil surface</tissue>
    </source>
</reference>
<dbReference type="AlphaFoldDB" id="A0A0A9CKY1"/>
<protein>
    <submittedName>
        <fullName evidence="2">Uncharacterized protein</fullName>
    </submittedName>
</protein>
<feature type="compositionally biased region" description="Basic and acidic residues" evidence="1">
    <location>
        <begin position="230"/>
        <end position="253"/>
    </location>
</feature>
<organism evidence="2">
    <name type="scientific">Arundo donax</name>
    <name type="common">Giant reed</name>
    <name type="synonym">Donax arundinaceus</name>
    <dbReference type="NCBI Taxonomy" id="35708"/>
    <lineage>
        <taxon>Eukaryota</taxon>
        <taxon>Viridiplantae</taxon>
        <taxon>Streptophyta</taxon>
        <taxon>Embryophyta</taxon>
        <taxon>Tracheophyta</taxon>
        <taxon>Spermatophyta</taxon>
        <taxon>Magnoliopsida</taxon>
        <taxon>Liliopsida</taxon>
        <taxon>Poales</taxon>
        <taxon>Poaceae</taxon>
        <taxon>PACMAD clade</taxon>
        <taxon>Arundinoideae</taxon>
        <taxon>Arundineae</taxon>
        <taxon>Arundo</taxon>
    </lineage>
</organism>
<sequence>MDQAPTALCNLQQNPLFAHNIGRYQTQHTLSSRSALLLHTLDRIHDIIHRLVLGRKCKFGVAVRGVQKHRVSADELQQIKIARHRLRVSEIAGVDILLEVRSRGCEEELHGAGAVVGVDRGDAPPIDGYTDADLEGDDELRRDGEHGDEDARGRRGAEDEAAAPGGAEAGVVVGVEVGEEVCDREVAGVAEGVNEEAGARDEGGGRHGGGDGRERREGGGGEGVRVGLGRGERGEGGEEELRGGDDERFGGFG</sequence>
<feature type="compositionally biased region" description="Gly residues" evidence="1">
    <location>
        <begin position="220"/>
        <end position="229"/>
    </location>
</feature>
<accession>A0A0A9CKY1</accession>
<name>A0A0A9CKY1_ARUDO</name>
<proteinExistence type="predicted"/>
<feature type="compositionally biased region" description="Basic and acidic residues" evidence="1">
    <location>
        <begin position="197"/>
        <end position="219"/>
    </location>
</feature>
<reference evidence="2" key="2">
    <citation type="journal article" date="2015" name="Data Brief">
        <title>Shoot transcriptome of the giant reed, Arundo donax.</title>
        <authorList>
            <person name="Barrero R.A."/>
            <person name="Guerrero F.D."/>
            <person name="Moolhuijzen P."/>
            <person name="Goolsby J.A."/>
            <person name="Tidwell J."/>
            <person name="Bellgard S.E."/>
            <person name="Bellgard M.I."/>
        </authorList>
    </citation>
    <scope>NUCLEOTIDE SEQUENCE</scope>
    <source>
        <tissue evidence="2">Shoot tissue taken approximately 20 cm above the soil surface</tissue>
    </source>
</reference>
<feature type="region of interest" description="Disordered" evidence="1">
    <location>
        <begin position="116"/>
        <end position="168"/>
    </location>
</feature>
<dbReference type="EMBL" id="GBRH01225738">
    <property type="protein sequence ID" value="JAD72157.1"/>
    <property type="molecule type" value="Transcribed_RNA"/>
</dbReference>
<feature type="compositionally biased region" description="Basic and acidic residues" evidence="1">
    <location>
        <begin position="139"/>
        <end position="158"/>
    </location>
</feature>
<evidence type="ECO:0000256" key="1">
    <source>
        <dbReference type="SAM" id="MobiDB-lite"/>
    </source>
</evidence>
<evidence type="ECO:0000313" key="2">
    <source>
        <dbReference type="EMBL" id="JAD72157.1"/>
    </source>
</evidence>
<feature type="region of interest" description="Disordered" evidence="1">
    <location>
        <begin position="190"/>
        <end position="253"/>
    </location>
</feature>